<name>A0A9Q1F5H2_SYNKA</name>
<organism evidence="1 2">
    <name type="scientific">Synaphobranchus kaupii</name>
    <name type="common">Kaup's arrowtooth eel</name>
    <dbReference type="NCBI Taxonomy" id="118154"/>
    <lineage>
        <taxon>Eukaryota</taxon>
        <taxon>Metazoa</taxon>
        <taxon>Chordata</taxon>
        <taxon>Craniata</taxon>
        <taxon>Vertebrata</taxon>
        <taxon>Euteleostomi</taxon>
        <taxon>Actinopterygii</taxon>
        <taxon>Neopterygii</taxon>
        <taxon>Teleostei</taxon>
        <taxon>Anguilliformes</taxon>
        <taxon>Synaphobranchidae</taxon>
        <taxon>Synaphobranchus</taxon>
    </lineage>
</organism>
<evidence type="ECO:0000313" key="1">
    <source>
        <dbReference type="EMBL" id="KAJ8351463.1"/>
    </source>
</evidence>
<dbReference type="AlphaFoldDB" id="A0A9Q1F5H2"/>
<dbReference type="Proteomes" id="UP001152622">
    <property type="component" value="Chromosome 8"/>
</dbReference>
<sequence>MKAGRILQFEMFRAAETSLPGGAKKRNRWGKMGELGWNIWNQSIASEGGTQHDLHKLEPRVRIPFLSAKANHNQ</sequence>
<proteinExistence type="predicted"/>
<protein>
    <submittedName>
        <fullName evidence="1">Uncharacterized protein</fullName>
    </submittedName>
</protein>
<keyword evidence="2" id="KW-1185">Reference proteome</keyword>
<reference evidence="1" key="1">
    <citation type="journal article" date="2023" name="Science">
        <title>Genome structures resolve the early diversification of teleost fishes.</title>
        <authorList>
            <person name="Parey E."/>
            <person name="Louis A."/>
            <person name="Montfort J."/>
            <person name="Bouchez O."/>
            <person name="Roques C."/>
            <person name="Iampietro C."/>
            <person name="Lluch J."/>
            <person name="Castinel A."/>
            <person name="Donnadieu C."/>
            <person name="Desvignes T."/>
            <person name="Floi Bucao C."/>
            <person name="Jouanno E."/>
            <person name="Wen M."/>
            <person name="Mejri S."/>
            <person name="Dirks R."/>
            <person name="Jansen H."/>
            <person name="Henkel C."/>
            <person name="Chen W.J."/>
            <person name="Zahm M."/>
            <person name="Cabau C."/>
            <person name="Klopp C."/>
            <person name="Thompson A.W."/>
            <person name="Robinson-Rechavi M."/>
            <person name="Braasch I."/>
            <person name="Lecointre G."/>
            <person name="Bobe J."/>
            <person name="Postlethwait J.H."/>
            <person name="Berthelot C."/>
            <person name="Roest Crollius H."/>
            <person name="Guiguen Y."/>
        </authorList>
    </citation>
    <scope>NUCLEOTIDE SEQUENCE</scope>
    <source>
        <strain evidence="1">WJC10195</strain>
    </source>
</reference>
<evidence type="ECO:0000313" key="2">
    <source>
        <dbReference type="Proteomes" id="UP001152622"/>
    </source>
</evidence>
<accession>A0A9Q1F5H2</accession>
<gene>
    <name evidence="1" type="ORF">SKAU_G00229390</name>
</gene>
<comment type="caution">
    <text evidence="1">The sequence shown here is derived from an EMBL/GenBank/DDBJ whole genome shotgun (WGS) entry which is preliminary data.</text>
</comment>
<dbReference type="EMBL" id="JAINUF010000008">
    <property type="protein sequence ID" value="KAJ8351463.1"/>
    <property type="molecule type" value="Genomic_DNA"/>
</dbReference>